<organism evidence="8 9">
    <name type="scientific">Melioribacter roseus (strain DSM 23840 / JCM 17771 / VKM B-2668 / P3M-2)</name>
    <dbReference type="NCBI Taxonomy" id="1191523"/>
    <lineage>
        <taxon>Bacteria</taxon>
        <taxon>Pseudomonadati</taxon>
        <taxon>Ignavibacteriota</taxon>
        <taxon>Ignavibacteria</taxon>
        <taxon>Ignavibacteriales</taxon>
        <taxon>Melioribacteraceae</taxon>
        <taxon>Melioribacter</taxon>
    </lineage>
</organism>
<protein>
    <submittedName>
        <fullName evidence="8">Cytochrome c, class III</fullName>
    </submittedName>
</protein>
<evidence type="ECO:0000256" key="2">
    <source>
        <dbReference type="ARBA" id="ARBA00022617"/>
    </source>
</evidence>
<dbReference type="Gene3D" id="3.90.10.10">
    <property type="entry name" value="Cytochrome C3"/>
    <property type="match status" value="3"/>
</dbReference>
<dbReference type="AlphaFoldDB" id="I7A4I0"/>
<evidence type="ECO:0000256" key="1">
    <source>
        <dbReference type="ARBA" id="ARBA00022448"/>
    </source>
</evidence>
<proteinExistence type="predicted"/>
<dbReference type="KEGG" id="mro:MROS_1570"/>
<evidence type="ECO:0000259" key="7">
    <source>
        <dbReference type="Pfam" id="PF02085"/>
    </source>
</evidence>
<evidence type="ECO:0000256" key="5">
    <source>
        <dbReference type="ARBA" id="ARBA00023004"/>
    </source>
</evidence>
<keyword evidence="2" id="KW-0349">Heme</keyword>
<keyword evidence="4" id="KW-0249">Electron transport</keyword>
<evidence type="ECO:0000256" key="6">
    <source>
        <dbReference type="SAM" id="SignalP"/>
    </source>
</evidence>
<gene>
    <name evidence="8" type="ordered locus">MROS_1570</name>
</gene>
<dbReference type="RefSeq" id="WP_014856240.1">
    <property type="nucleotide sequence ID" value="NC_018178.1"/>
</dbReference>
<keyword evidence="6" id="KW-0732">Signal</keyword>
<dbReference type="GO" id="GO:0020037">
    <property type="term" value="F:heme binding"/>
    <property type="evidence" value="ECO:0007669"/>
    <property type="project" value="InterPro"/>
</dbReference>
<evidence type="ECO:0000313" key="8">
    <source>
        <dbReference type="EMBL" id="AFN74806.1"/>
    </source>
</evidence>
<dbReference type="CDD" id="cd08168">
    <property type="entry name" value="Cytochrom_C3"/>
    <property type="match status" value="2"/>
</dbReference>
<accession>I7A4I0</accession>
<keyword evidence="9" id="KW-1185">Reference proteome</keyword>
<dbReference type="GO" id="GO:0046872">
    <property type="term" value="F:metal ion binding"/>
    <property type="evidence" value="ECO:0007669"/>
    <property type="project" value="UniProtKB-KW"/>
</dbReference>
<sequence>MKKIILILLTAPLILFAQHSKLNLECRTCHSCDIPTKENPCLIDCPREELIRIDQKPEEAPRIIKIDKIKEKNLYESSIFDHYAHSDMSVMSGDCRICHHYNPPGNIISCSKCHSPQRKRNDISKPDLKAAYHRLCISCHREWSGEVECVSCHAPAGSQKNESYEAKEKKSIHPEIKAPVKKVYTTDFTDGKLVTFYHEEHNKTFGYECSDCHRNESCVKCHAVNKSALKASPVILHSKCSKCHDTEDVNSCAVCHAKIEKPPFNHKQRAGFDISKFHSDLKCSRCHVTKGKFTGLKKECKSCHGIWTVDNFDHKATGLILDEVHVEFECENCHQEPTYRIKSCDNCHDDKSYPKDKPGEAIKR</sequence>
<dbReference type="InterPro" id="IPR036280">
    <property type="entry name" value="Multihaem_cyt_sf"/>
</dbReference>
<name>I7A4I0_MELRP</name>
<keyword evidence="1" id="KW-0813">Transport</keyword>
<reference evidence="8 9" key="1">
    <citation type="journal article" date="2013" name="PLoS ONE">
        <title>Genomic analysis of Melioribacter roseus, facultatively anaerobic organotrophic bacterium representing a novel deep lineage within Bacteriodetes/Chlorobi group.</title>
        <authorList>
            <person name="Kadnikov V.V."/>
            <person name="Mardanov A.V."/>
            <person name="Podosokorskaya O.A."/>
            <person name="Gavrilov S.N."/>
            <person name="Kublanov I.V."/>
            <person name="Beletsky A.V."/>
            <person name="Bonch-Osmolovskaya E.A."/>
            <person name="Ravin N.V."/>
        </authorList>
    </citation>
    <scope>NUCLEOTIDE SEQUENCE [LARGE SCALE GENOMIC DNA]</scope>
    <source>
        <strain evidence="9">JCM 17771 / P3M-2</strain>
    </source>
</reference>
<feature type="chain" id="PRO_5003707615" evidence="6">
    <location>
        <begin position="18"/>
        <end position="364"/>
    </location>
</feature>
<dbReference type="STRING" id="1191523.MROS_1570"/>
<dbReference type="SUPFAM" id="SSF48695">
    <property type="entry name" value="Multiheme cytochromes"/>
    <property type="match status" value="2"/>
</dbReference>
<dbReference type="EMBL" id="CP003557">
    <property type="protein sequence ID" value="AFN74806.1"/>
    <property type="molecule type" value="Genomic_DNA"/>
</dbReference>
<dbReference type="OrthoDB" id="9814800at2"/>
<feature type="signal peptide" evidence="6">
    <location>
        <begin position="1"/>
        <end position="17"/>
    </location>
</feature>
<dbReference type="eggNOG" id="COG0484">
    <property type="taxonomic scope" value="Bacteria"/>
</dbReference>
<keyword evidence="3" id="KW-0479">Metal-binding</keyword>
<dbReference type="Proteomes" id="UP000009011">
    <property type="component" value="Chromosome"/>
</dbReference>
<keyword evidence="5" id="KW-0408">Iron</keyword>
<dbReference type="InterPro" id="IPR020942">
    <property type="entry name" value="Cyt_c_III_dom"/>
</dbReference>
<dbReference type="HOGENOM" id="CLU_735049_0_0_10"/>
<dbReference type="GO" id="GO:0009055">
    <property type="term" value="F:electron transfer activity"/>
    <property type="evidence" value="ECO:0007669"/>
    <property type="project" value="InterPro"/>
</dbReference>
<feature type="domain" description="Class III cytochrome C" evidence="7">
    <location>
        <begin position="69"/>
        <end position="153"/>
    </location>
</feature>
<evidence type="ECO:0000313" key="9">
    <source>
        <dbReference type="Proteomes" id="UP000009011"/>
    </source>
</evidence>
<evidence type="ECO:0000256" key="4">
    <source>
        <dbReference type="ARBA" id="ARBA00022982"/>
    </source>
</evidence>
<evidence type="ECO:0000256" key="3">
    <source>
        <dbReference type="ARBA" id="ARBA00022723"/>
    </source>
</evidence>
<dbReference type="Pfam" id="PF02085">
    <property type="entry name" value="Cytochrom_CIII"/>
    <property type="match status" value="1"/>
</dbReference>